<dbReference type="InterPro" id="IPR037118">
    <property type="entry name" value="Val-tRNA_synth_C_sf"/>
</dbReference>
<dbReference type="PATRIC" id="fig|1629550.3.peg.2356"/>
<dbReference type="FunFam" id="3.40.50.300:FF:000011">
    <property type="entry name" value="Putative ABC transporter ATP-binding component"/>
    <property type="match status" value="1"/>
</dbReference>
<dbReference type="GO" id="GO:0003677">
    <property type="term" value="F:DNA binding"/>
    <property type="evidence" value="ECO:0007669"/>
    <property type="project" value="InterPro"/>
</dbReference>
<keyword evidence="9" id="KW-0810">Translation regulation</keyword>
<keyword evidence="5" id="KW-0677">Repeat</keyword>
<dbReference type="RefSeq" id="WP_046823879.1">
    <property type="nucleotide sequence ID" value="NZ_LBBT01000290.1"/>
</dbReference>
<feature type="domain" description="ABC transporter" evidence="13">
    <location>
        <begin position="4"/>
        <end position="254"/>
    </location>
</feature>
<comment type="caution">
    <text evidence="14">The sequence shown here is derived from an EMBL/GenBank/DDBJ whole genome shotgun (WGS) entry which is preliminary data.</text>
</comment>
<organism evidence="14 15">
    <name type="scientific">Paraclostridium benzoelyticum</name>
    <dbReference type="NCBI Taxonomy" id="1629550"/>
    <lineage>
        <taxon>Bacteria</taxon>
        <taxon>Bacillati</taxon>
        <taxon>Bacillota</taxon>
        <taxon>Clostridia</taxon>
        <taxon>Peptostreptococcales</taxon>
        <taxon>Peptostreptococcaceae</taxon>
        <taxon>Paraclostridium</taxon>
    </lineage>
</organism>
<dbReference type="OrthoDB" id="9801441at2"/>
<dbReference type="GO" id="GO:0006417">
    <property type="term" value="P:regulation of translation"/>
    <property type="evidence" value="ECO:0007669"/>
    <property type="project" value="UniProtKB-KW"/>
</dbReference>
<accession>A0A0M3DCJ7</accession>
<sequence>MNLITLENITKSYSEKVLVNNISLGINDGEKIGLIGVNGTGKSTLLKIISGAEEPDSGTLTKPNKVRIEYLPQNPYYDENATVLEQVFKGTSNEMKLLRDYQSILDNLNESFNEDLNNDLIKLQEKIDALNLWDLESEAKSVLTKLGISNFNQKIAELSGGQRKRISLASALITPCELLILDEPTNHLDNDTIDWLEEYLNNKNLSLLMITHDRYFLDRVTNRIVELDKGRLFSYDGNYSAFLEKKIERLALESSMEQKRQSLIRTELAWVRRGARARTTKQKARLQRFDDLVNTEVLSKNENLEITTASSRLGKKIIEIHNISKSFRERKLITNLEYAIARTDRIGIIGKNGIGKSTLINILNGKLNPDSGHIEIGETVKIGCFSQDDAHMNLEMRAIDYVKEVSDYIETSDGQKITASQLCERFLFDGTMQYTLIKKLSGGERRRLHLLRTLMSAPNVLLLDEPTNDLDIETLNRLEDYLDEFPGVVICVSHDRYFLDRICNKIFAYSGNGAIDIFTGNYSDYLIFKESQPDEIEIVEEKPKNEVKKEKPKNNKKLKFTFNEQREFDNIDNDISSLENKIQSIDDNLDKYSTDFTKLQEMLYEKSKLEKELEFKYERWEYLNNLAEEIENNKNTN</sequence>
<keyword evidence="10" id="KW-0694">RNA-binding</keyword>
<gene>
    <name evidence="14" type="ORF">VN21_14420</name>
</gene>
<dbReference type="SMART" id="SM00382">
    <property type="entry name" value="AAA"/>
    <property type="match status" value="2"/>
</dbReference>
<evidence type="ECO:0000256" key="10">
    <source>
        <dbReference type="ARBA" id="ARBA00022884"/>
    </source>
</evidence>
<evidence type="ECO:0000313" key="14">
    <source>
        <dbReference type="EMBL" id="KKY00385.1"/>
    </source>
</evidence>
<keyword evidence="12" id="KW-0175">Coiled coil</keyword>
<dbReference type="GO" id="GO:0006412">
    <property type="term" value="P:translation"/>
    <property type="evidence" value="ECO:0007669"/>
    <property type="project" value="UniProtKB-KW"/>
</dbReference>
<evidence type="ECO:0000256" key="5">
    <source>
        <dbReference type="ARBA" id="ARBA00022737"/>
    </source>
</evidence>
<dbReference type="AlphaFoldDB" id="A0A0M3DCJ7"/>
<evidence type="ECO:0000256" key="11">
    <source>
        <dbReference type="ARBA" id="ARBA00022917"/>
    </source>
</evidence>
<feature type="domain" description="ABC transporter" evidence="13">
    <location>
        <begin position="318"/>
        <end position="536"/>
    </location>
</feature>
<dbReference type="GO" id="GO:0005524">
    <property type="term" value="F:ATP binding"/>
    <property type="evidence" value="ECO:0007669"/>
    <property type="project" value="UniProtKB-KW"/>
</dbReference>
<evidence type="ECO:0000313" key="15">
    <source>
        <dbReference type="Proteomes" id="UP000034407"/>
    </source>
</evidence>
<evidence type="ECO:0000256" key="2">
    <source>
        <dbReference type="ARBA" id="ARBA00022490"/>
    </source>
</evidence>
<evidence type="ECO:0000256" key="4">
    <source>
        <dbReference type="ARBA" id="ARBA00022730"/>
    </source>
</evidence>
<feature type="coiled-coil region" evidence="12">
    <location>
        <begin position="568"/>
        <end position="619"/>
    </location>
</feature>
<dbReference type="InterPro" id="IPR051309">
    <property type="entry name" value="ABCF_ATPase"/>
</dbReference>
<dbReference type="EMBL" id="LBBT01000290">
    <property type="protein sequence ID" value="KKY00385.1"/>
    <property type="molecule type" value="Genomic_DNA"/>
</dbReference>
<evidence type="ECO:0000259" key="13">
    <source>
        <dbReference type="PROSITE" id="PS50893"/>
    </source>
</evidence>
<evidence type="ECO:0000256" key="9">
    <source>
        <dbReference type="ARBA" id="ARBA00022845"/>
    </source>
</evidence>
<dbReference type="InterPro" id="IPR032524">
    <property type="entry name" value="ABC_tran_C"/>
</dbReference>
<evidence type="ECO:0000256" key="8">
    <source>
        <dbReference type="ARBA" id="ARBA00022840"/>
    </source>
</evidence>
<keyword evidence="7" id="KW-0378">Hydrolase</keyword>
<keyword evidence="4" id="KW-0699">rRNA-binding</keyword>
<dbReference type="Gene3D" id="1.10.287.380">
    <property type="entry name" value="Valyl-tRNA synthetase, C-terminal domain"/>
    <property type="match status" value="1"/>
</dbReference>
<reference evidence="14 15" key="1">
    <citation type="submission" date="2015-04" db="EMBL/GenBank/DDBJ databases">
        <title>Microcin producing Clostridium sp. JC272T.</title>
        <authorList>
            <person name="Jyothsna T."/>
            <person name="Sasikala C."/>
            <person name="Ramana C."/>
        </authorList>
    </citation>
    <scope>NUCLEOTIDE SEQUENCE [LARGE SCALE GENOMIC DNA]</scope>
    <source>
        <strain evidence="14 15">JC272</strain>
    </source>
</reference>
<dbReference type="Pfam" id="PF16326">
    <property type="entry name" value="ABC_tran_CTD"/>
    <property type="match status" value="1"/>
</dbReference>
<dbReference type="CDD" id="cd03221">
    <property type="entry name" value="ABCF_EF-3"/>
    <property type="match status" value="1"/>
</dbReference>
<dbReference type="InterPro" id="IPR032781">
    <property type="entry name" value="ABC_tran_Xtn"/>
</dbReference>
<dbReference type="InterPro" id="IPR027417">
    <property type="entry name" value="P-loop_NTPase"/>
</dbReference>
<dbReference type="InterPro" id="IPR003593">
    <property type="entry name" value="AAA+_ATPase"/>
</dbReference>
<keyword evidence="8" id="KW-0067">ATP-binding</keyword>
<evidence type="ECO:0000256" key="1">
    <source>
        <dbReference type="ARBA" id="ARBA00005868"/>
    </source>
</evidence>
<dbReference type="Pfam" id="PF12848">
    <property type="entry name" value="ABC_tran_Xtn"/>
    <property type="match status" value="1"/>
</dbReference>
<proteinExistence type="inferred from homology"/>
<keyword evidence="6" id="KW-0547">Nucleotide-binding</keyword>
<dbReference type="Pfam" id="PF00005">
    <property type="entry name" value="ABC_tran"/>
    <property type="match status" value="2"/>
</dbReference>
<protein>
    <submittedName>
        <fullName evidence="14">ABC transporter</fullName>
    </submittedName>
</protein>
<dbReference type="Gene3D" id="3.40.50.300">
    <property type="entry name" value="P-loop containing nucleotide triphosphate hydrolases"/>
    <property type="match status" value="2"/>
</dbReference>
<dbReference type="Proteomes" id="UP000034407">
    <property type="component" value="Unassembled WGS sequence"/>
</dbReference>
<keyword evidence="15" id="KW-1185">Reference proteome</keyword>
<dbReference type="PROSITE" id="PS00211">
    <property type="entry name" value="ABC_TRANSPORTER_1"/>
    <property type="match status" value="1"/>
</dbReference>
<dbReference type="InterPro" id="IPR017871">
    <property type="entry name" value="ABC_transporter-like_CS"/>
</dbReference>
<dbReference type="InterPro" id="IPR003439">
    <property type="entry name" value="ABC_transporter-like_ATP-bd"/>
</dbReference>
<evidence type="ECO:0000256" key="3">
    <source>
        <dbReference type="ARBA" id="ARBA00022555"/>
    </source>
</evidence>
<keyword evidence="3" id="KW-0820">tRNA-binding</keyword>
<keyword evidence="2" id="KW-0963">Cytoplasm</keyword>
<name>A0A0M3DCJ7_9FIRM</name>
<comment type="similarity">
    <text evidence="1">Belongs to the ABC transporter superfamily. ABCF family. Translational throttle EttA subfamily.</text>
</comment>
<dbReference type="GO" id="GO:0016887">
    <property type="term" value="F:ATP hydrolysis activity"/>
    <property type="evidence" value="ECO:0007669"/>
    <property type="project" value="InterPro"/>
</dbReference>
<evidence type="ECO:0000256" key="12">
    <source>
        <dbReference type="SAM" id="Coils"/>
    </source>
</evidence>
<dbReference type="PANTHER" id="PTHR42855:SF1">
    <property type="entry name" value="ABC TRANSPORTER DOMAIN-CONTAINING PROTEIN"/>
    <property type="match status" value="1"/>
</dbReference>
<dbReference type="PROSITE" id="PS50893">
    <property type="entry name" value="ABC_TRANSPORTER_2"/>
    <property type="match status" value="2"/>
</dbReference>
<dbReference type="GO" id="GO:0019843">
    <property type="term" value="F:rRNA binding"/>
    <property type="evidence" value="ECO:0007669"/>
    <property type="project" value="UniProtKB-KW"/>
</dbReference>
<evidence type="ECO:0000256" key="7">
    <source>
        <dbReference type="ARBA" id="ARBA00022801"/>
    </source>
</evidence>
<dbReference type="GO" id="GO:0000049">
    <property type="term" value="F:tRNA binding"/>
    <property type="evidence" value="ECO:0007669"/>
    <property type="project" value="UniProtKB-KW"/>
</dbReference>
<dbReference type="PANTHER" id="PTHR42855">
    <property type="entry name" value="ABC TRANSPORTER ATP-BINDING SUBUNIT"/>
    <property type="match status" value="1"/>
</dbReference>
<dbReference type="SUPFAM" id="SSF52540">
    <property type="entry name" value="P-loop containing nucleoside triphosphate hydrolases"/>
    <property type="match status" value="2"/>
</dbReference>
<evidence type="ECO:0000256" key="6">
    <source>
        <dbReference type="ARBA" id="ARBA00022741"/>
    </source>
</evidence>
<keyword evidence="11" id="KW-0648">Protein biosynthesis</keyword>
<dbReference type="FunFam" id="3.40.50.300:FF:000183">
    <property type="entry name" value="ABC transporter ATP-binding protein yjjK"/>
    <property type="match status" value="1"/>
</dbReference>